<evidence type="ECO:0000256" key="3">
    <source>
        <dbReference type="ARBA" id="ARBA00023295"/>
    </source>
</evidence>
<dbReference type="Pfam" id="PF02836">
    <property type="entry name" value="Glyco_hydro_2_C"/>
    <property type="match status" value="1"/>
</dbReference>
<evidence type="ECO:0000313" key="8">
    <source>
        <dbReference type="EMBL" id="KAK3393943.1"/>
    </source>
</evidence>
<keyword evidence="3" id="KW-0326">Glycosidase</keyword>
<dbReference type="SUPFAM" id="SSF49785">
    <property type="entry name" value="Galactose-binding domain-like"/>
    <property type="match status" value="1"/>
</dbReference>
<dbReference type="PANTHER" id="PTHR42732:SF2">
    <property type="entry name" value="BETA-MANNOSIDASE"/>
    <property type="match status" value="1"/>
</dbReference>
<evidence type="ECO:0000259" key="6">
    <source>
        <dbReference type="Pfam" id="PF02836"/>
    </source>
</evidence>
<sequence length="704" mass="77770">MLVLPSPALFILLSSWLLPLAAVLANINVALPATAASGLAASPLDDVSLGAGNASASAADELTTTITITSRTTGIVVVTSPSPPTAAASSSPSPAVKQPVPYKLVPPPLDTPWTDKVGTSPWPEHPRPLLRRNDWLSLNGIWTFQSGASIDGSTPRKFPESGPLPQEILIPSCIESGISGFGKWGADLQYMWFERVFRIPEGWDDTNKRILLNFEAVDYEAVVYVNGNEVGSHEGGYDHFSFDVTGVVDRKGDNVLRVFVFDPTDQAGYNIPSGKQTLFPSHIWYTPCSGIWQTVWLESVPTNYIAGLDIHAGMDGNITVTVHAVITPSTPVRISLQGGPKDEMVNAEWISDEQFWFMMPPGTVSLWSPDSPNLYNITVTMGDDVVSSYTGFRTVSSGLVDGVQRPLLNGKFVFQFGTLDQGYWPDGIYTPPTYEAMVYDLKLLKSLGMNMVRKHIKVESDLFYQACDQLGLFVVQDMPAMHSSTGAEPDPIQQKEFERQLEIMVNQHKSFPSIVTWVIYNEGWGQIRDAYHPEFALTDLVRRLDPTRLVDATTGWFDHGAGDFSDNHKYAEPQCGTPWFSLASSPYDPKRIGFQGEFGGLGQTPSPEHLWPLKPAIDTLNQTYELHEGIDSYNSYNYRAHVLFGQLRDQIAMYACSGAVYTQTSDVEGEVNGLVSYDRRFVRVNVTQWQADIKSLYEAAELRA</sequence>
<evidence type="ECO:0000256" key="1">
    <source>
        <dbReference type="ARBA" id="ARBA00007401"/>
    </source>
</evidence>
<protein>
    <submittedName>
        <fullName evidence="8">Family 2 glycosyl hydrolase</fullName>
    </submittedName>
</protein>
<dbReference type="InterPro" id="IPR008979">
    <property type="entry name" value="Galactose-bd-like_sf"/>
</dbReference>
<dbReference type="InterPro" id="IPR006104">
    <property type="entry name" value="Glyco_hydro_2_N"/>
</dbReference>
<evidence type="ECO:0000313" key="9">
    <source>
        <dbReference type="Proteomes" id="UP001285441"/>
    </source>
</evidence>
<dbReference type="InterPro" id="IPR013783">
    <property type="entry name" value="Ig-like_fold"/>
</dbReference>
<dbReference type="Pfam" id="PF02837">
    <property type="entry name" value="Glyco_hydro_2_N"/>
    <property type="match status" value="1"/>
</dbReference>
<evidence type="ECO:0000256" key="4">
    <source>
        <dbReference type="SAM" id="SignalP"/>
    </source>
</evidence>
<evidence type="ECO:0000256" key="2">
    <source>
        <dbReference type="ARBA" id="ARBA00022801"/>
    </source>
</evidence>
<dbReference type="GO" id="GO:0004553">
    <property type="term" value="F:hydrolase activity, hydrolyzing O-glycosyl compounds"/>
    <property type="evidence" value="ECO:0007669"/>
    <property type="project" value="InterPro"/>
</dbReference>
<dbReference type="InterPro" id="IPR036156">
    <property type="entry name" value="Beta-gal/glucu_dom_sf"/>
</dbReference>
<dbReference type="EMBL" id="JAULSW010000001">
    <property type="protein sequence ID" value="KAK3393943.1"/>
    <property type="molecule type" value="Genomic_DNA"/>
</dbReference>
<accession>A0AAE0P5U0</accession>
<dbReference type="Gene3D" id="2.60.40.10">
    <property type="entry name" value="Immunoglobulins"/>
    <property type="match status" value="1"/>
</dbReference>
<organism evidence="8 9">
    <name type="scientific">Podospora didyma</name>
    <dbReference type="NCBI Taxonomy" id="330526"/>
    <lineage>
        <taxon>Eukaryota</taxon>
        <taxon>Fungi</taxon>
        <taxon>Dikarya</taxon>
        <taxon>Ascomycota</taxon>
        <taxon>Pezizomycotina</taxon>
        <taxon>Sordariomycetes</taxon>
        <taxon>Sordariomycetidae</taxon>
        <taxon>Sordariales</taxon>
        <taxon>Podosporaceae</taxon>
        <taxon>Podospora</taxon>
    </lineage>
</organism>
<keyword evidence="2 8" id="KW-0378">Hydrolase</keyword>
<dbReference type="Proteomes" id="UP001285441">
    <property type="component" value="Unassembled WGS sequence"/>
</dbReference>
<dbReference type="Gene3D" id="3.20.20.80">
    <property type="entry name" value="Glycosidases"/>
    <property type="match status" value="1"/>
</dbReference>
<keyword evidence="4" id="KW-0732">Signal</keyword>
<dbReference type="InterPro" id="IPR006103">
    <property type="entry name" value="Glyco_hydro_2_cat"/>
</dbReference>
<dbReference type="GO" id="GO:0005975">
    <property type="term" value="P:carbohydrate metabolic process"/>
    <property type="evidence" value="ECO:0007669"/>
    <property type="project" value="InterPro"/>
</dbReference>
<dbReference type="SUPFAM" id="SSF51445">
    <property type="entry name" value="(Trans)glycosidases"/>
    <property type="match status" value="1"/>
</dbReference>
<reference evidence="8" key="2">
    <citation type="submission" date="2023-06" db="EMBL/GenBank/DDBJ databases">
        <authorList>
            <consortium name="Lawrence Berkeley National Laboratory"/>
            <person name="Haridas S."/>
            <person name="Hensen N."/>
            <person name="Bonometti L."/>
            <person name="Westerberg I."/>
            <person name="Brannstrom I.O."/>
            <person name="Guillou S."/>
            <person name="Cros-Aarteil S."/>
            <person name="Calhoun S."/>
            <person name="Kuo A."/>
            <person name="Mondo S."/>
            <person name="Pangilinan J."/>
            <person name="Riley R."/>
            <person name="LaButti K."/>
            <person name="Andreopoulos B."/>
            <person name="Lipzen A."/>
            <person name="Chen C."/>
            <person name="Yanf M."/>
            <person name="Daum C."/>
            <person name="Ng V."/>
            <person name="Clum A."/>
            <person name="Steindorff A."/>
            <person name="Ohm R."/>
            <person name="Martin F."/>
            <person name="Silar P."/>
            <person name="Natvig D."/>
            <person name="Lalanne C."/>
            <person name="Gautier V."/>
            <person name="Ament-velasquez S.L."/>
            <person name="Kruys A."/>
            <person name="Hutchinson M.I."/>
            <person name="Powell A.J."/>
            <person name="Barry K."/>
            <person name="Miller A.N."/>
            <person name="Grigoriev I.V."/>
            <person name="Debuchy R."/>
            <person name="Gladieux P."/>
            <person name="Thoren M.H."/>
            <person name="Johannesson H."/>
        </authorList>
    </citation>
    <scope>NUCLEOTIDE SEQUENCE</scope>
    <source>
        <strain evidence="8">CBS 232.78</strain>
    </source>
</reference>
<dbReference type="SUPFAM" id="SSF49303">
    <property type="entry name" value="beta-Galactosidase/glucuronidase domain"/>
    <property type="match status" value="1"/>
</dbReference>
<dbReference type="Pfam" id="PF00703">
    <property type="entry name" value="Glyco_hydro_2"/>
    <property type="match status" value="1"/>
</dbReference>
<evidence type="ECO:0000259" key="5">
    <source>
        <dbReference type="Pfam" id="PF00703"/>
    </source>
</evidence>
<proteinExistence type="inferred from homology"/>
<dbReference type="Gene3D" id="2.60.120.260">
    <property type="entry name" value="Galactose-binding domain-like"/>
    <property type="match status" value="1"/>
</dbReference>
<comment type="similarity">
    <text evidence="1">Belongs to the glycosyl hydrolase 2 family.</text>
</comment>
<feature type="chain" id="PRO_5042060621" evidence="4">
    <location>
        <begin position="26"/>
        <end position="704"/>
    </location>
</feature>
<evidence type="ECO:0000259" key="7">
    <source>
        <dbReference type="Pfam" id="PF02837"/>
    </source>
</evidence>
<keyword evidence="9" id="KW-1185">Reference proteome</keyword>
<feature type="domain" description="Glycoside hydrolase family 2 catalytic" evidence="6">
    <location>
        <begin position="435"/>
        <end position="553"/>
    </location>
</feature>
<feature type="domain" description="Glycosyl hydrolases family 2 sugar binding" evidence="7">
    <location>
        <begin position="191"/>
        <end position="265"/>
    </location>
</feature>
<dbReference type="AlphaFoldDB" id="A0AAE0P5U0"/>
<gene>
    <name evidence="8" type="ORF">B0H63DRAFT_31130</name>
</gene>
<feature type="domain" description="Glycoside hydrolase family 2 immunoglobulin-like beta-sandwich" evidence="5">
    <location>
        <begin position="315"/>
        <end position="393"/>
    </location>
</feature>
<dbReference type="InterPro" id="IPR006102">
    <property type="entry name" value="Ig-like_GH2"/>
</dbReference>
<feature type="signal peptide" evidence="4">
    <location>
        <begin position="1"/>
        <end position="25"/>
    </location>
</feature>
<comment type="caution">
    <text evidence="8">The sequence shown here is derived from an EMBL/GenBank/DDBJ whole genome shotgun (WGS) entry which is preliminary data.</text>
</comment>
<name>A0AAE0P5U0_9PEZI</name>
<dbReference type="InterPro" id="IPR017853">
    <property type="entry name" value="GH"/>
</dbReference>
<dbReference type="InterPro" id="IPR051913">
    <property type="entry name" value="GH2_Domain-Containing"/>
</dbReference>
<dbReference type="PANTHER" id="PTHR42732">
    <property type="entry name" value="BETA-GALACTOSIDASE"/>
    <property type="match status" value="1"/>
</dbReference>
<reference evidence="8" key="1">
    <citation type="journal article" date="2023" name="Mol. Phylogenet. Evol.">
        <title>Genome-scale phylogeny and comparative genomics of the fungal order Sordariales.</title>
        <authorList>
            <person name="Hensen N."/>
            <person name="Bonometti L."/>
            <person name="Westerberg I."/>
            <person name="Brannstrom I.O."/>
            <person name="Guillou S."/>
            <person name="Cros-Aarteil S."/>
            <person name="Calhoun S."/>
            <person name="Haridas S."/>
            <person name="Kuo A."/>
            <person name="Mondo S."/>
            <person name="Pangilinan J."/>
            <person name="Riley R."/>
            <person name="LaButti K."/>
            <person name="Andreopoulos B."/>
            <person name="Lipzen A."/>
            <person name="Chen C."/>
            <person name="Yan M."/>
            <person name="Daum C."/>
            <person name="Ng V."/>
            <person name="Clum A."/>
            <person name="Steindorff A."/>
            <person name="Ohm R.A."/>
            <person name="Martin F."/>
            <person name="Silar P."/>
            <person name="Natvig D.O."/>
            <person name="Lalanne C."/>
            <person name="Gautier V."/>
            <person name="Ament-Velasquez S.L."/>
            <person name="Kruys A."/>
            <person name="Hutchinson M.I."/>
            <person name="Powell A.J."/>
            <person name="Barry K."/>
            <person name="Miller A.N."/>
            <person name="Grigoriev I.V."/>
            <person name="Debuchy R."/>
            <person name="Gladieux P."/>
            <person name="Hiltunen Thoren M."/>
            <person name="Johannesson H."/>
        </authorList>
    </citation>
    <scope>NUCLEOTIDE SEQUENCE</scope>
    <source>
        <strain evidence="8">CBS 232.78</strain>
    </source>
</reference>